<dbReference type="InterPro" id="IPR011051">
    <property type="entry name" value="RmlC_Cupin_sf"/>
</dbReference>
<evidence type="ECO:0000313" key="6">
    <source>
        <dbReference type="EMBL" id="SSC66839.1"/>
    </source>
</evidence>
<evidence type="ECO:0000256" key="1">
    <source>
        <dbReference type="ARBA" id="ARBA00023015"/>
    </source>
</evidence>
<dbReference type="InterPro" id="IPR020449">
    <property type="entry name" value="Tscrpt_reg_AraC-type_HTH"/>
</dbReference>
<dbReference type="Pfam" id="PF02311">
    <property type="entry name" value="AraC_binding"/>
    <property type="match status" value="1"/>
</dbReference>
<dbReference type="SMART" id="SM00342">
    <property type="entry name" value="HTH_ARAC"/>
    <property type="match status" value="1"/>
</dbReference>
<dbReference type="Gene3D" id="1.10.10.60">
    <property type="entry name" value="Homeodomain-like"/>
    <property type="match status" value="1"/>
</dbReference>
<gene>
    <name evidence="6" type="ORF">RHIZ70_2547</name>
</gene>
<dbReference type="EMBL" id="UEYP01000003">
    <property type="protein sequence ID" value="SSC66839.1"/>
    <property type="molecule type" value="Genomic_DNA"/>
</dbReference>
<keyword evidence="3" id="KW-0010">Activator</keyword>
<dbReference type="InterPro" id="IPR003313">
    <property type="entry name" value="AraC-bd"/>
</dbReference>
<dbReference type="InterPro" id="IPR018060">
    <property type="entry name" value="HTH_AraC"/>
</dbReference>
<evidence type="ECO:0000313" key="7">
    <source>
        <dbReference type="Proteomes" id="UP000254764"/>
    </source>
</evidence>
<dbReference type="AlphaFoldDB" id="A0A376AG79"/>
<evidence type="ECO:0000256" key="3">
    <source>
        <dbReference type="ARBA" id="ARBA00023159"/>
    </source>
</evidence>
<dbReference type="Pfam" id="PF12833">
    <property type="entry name" value="HTH_18"/>
    <property type="match status" value="1"/>
</dbReference>
<evidence type="ECO:0000256" key="4">
    <source>
        <dbReference type="ARBA" id="ARBA00023163"/>
    </source>
</evidence>
<name>A0A376AG79_9HYPH</name>
<dbReference type="Gene3D" id="2.60.120.10">
    <property type="entry name" value="Jelly Rolls"/>
    <property type="match status" value="1"/>
</dbReference>
<protein>
    <recommendedName>
        <fullName evidence="5">HTH araC/xylS-type domain-containing protein</fullName>
    </recommendedName>
</protein>
<dbReference type="InterPro" id="IPR014710">
    <property type="entry name" value="RmlC-like_jellyroll"/>
</dbReference>
<accession>A0A376AG79</accession>
<dbReference type="PANTHER" id="PTHR43280">
    <property type="entry name" value="ARAC-FAMILY TRANSCRIPTIONAL REGULATOR"/>
    <property type="match status" value="1"/>
</dbReference>
<dbReference type="InterPro" id="IPR047264">
    <property type="entry name" value="Cupin_HpaA-like_N"/>
</dbReference>
<reference evidence="7" key="1">
    <citation type="submission" date="2018-07" db="EMBL/GenBank/DDBJ databases">
        <authorList>
            <person name="Peiro R."/>
            <person name="Begona"/>
            <person name="Cbmso G."/>
            <person name="Lopez M."/>
            <person name="Gonzalez S."/>
        </authorList>
    </citation>
    <scope>NUCLEOTIDE SEQUENCE [LARGE SCALE GENOMIC DNA]</scope>
</reference>
<keyword evidence="2" id="KW-0238">DNA-binding</keyword>
<dbReference type="OrthoDB" id="9814125at2"/>
<dbReference type="RefSeq" id="WP_115669551.1">
    <property type="nucleotide sequence ID" value="NZ_UEYP01000003.1"/>
</dbReference>
<dbReference type="STRING" id="1336235.GCA_000518785_02086"/>
<dbReference type="PROSITE" id="PS01124">
    <property type="entry name" value="HTH_ARAC_FAMILY_2"/>
    <property type="match status" value="1"/>
</dbReference>
<dbReference type="Proteomes" id="UP000254764">
    <property type="component" value="Unassembled WGS sequence"/>
</dbReference>
<dbReference type="CDD" id="cd06999">
    <property type="entry name" value="cupin_HpaA-like_N"/>
    <property type="match status" value="1"/>
</dbReference>
<sequence length="294" mass="33676">MTRPVPIYSLYGEKPTEHTEFWAHAETIYSRSSLHSWEIRPHRHERLFQILHIRSGRGEALFGGRWHPFGPRTVIVMPERHDHGFRFSRDVDGAVITLVASRFSAELQDHAGLAEWLRQPSLTALPDEHPDSRYLRETLDRAEQEIVQGGARPTALVEPLLRIALLLSLRLAGAERGRGDTDRDGERLAELTRMIGEDFRSRLPVDHYARRLGLTATHLNRITRALAGKPVSRLVADRIVLEAKRDLVFSALSIQQIAMRLGFEDQAYFSRFFAQHAGMPPKLYRQREKALLES</sequence>
<organism evidence="6 7">
    <name type="scientific">Ciceribacter selenitireducens ATCC BAA-1503</name>
    <dbReference type="NCBI Taxonomy" id="1336235"/>
    <lineage>
        <taxon>Bacteria</taxon>
        <taxon>Pseudomonadati</taxon>
        <taxon>Pseudomonadota</taxon>
        <taxon>Alphaproteobacteria</taxon>
        <taxon>Hyphomicrobiales</taxon>
        <taxon>Rhizobiaceae</taxon>
        <taxon>Ciceribacter</taxon>
    </lineage>
</organism>
<dbReference type="SUPFAM" id="SSF46689">
    <property type="entry name" value="Homeodomain-like"/>
    <property type="match status" value="1"/>
</dbReference>
<keyword evidence="1" id="KW-0805">Transcription regulation</keyword>
<evidence type="ECO:0000259" key="5">
    <source>
        <dbReference type="PROSITE" id="PS01124"/>
    </source>
</evidence>
<keyword evidence="4" id="KW-0804">Transcription</keyword>
<dbReference type="InterPro" id="IPR009057">
    <property type="entry name" value="Homeodomain-like_sf"/>
</dbReference>
<dbReference type="GO" id="GO:0003700">
    <property type="term" value="F:DNA-binding transcription factor activity"/>
    <property type="evidence" value="ECO:0007669"/>
    <property type="project" value="InterPro"/>
</dbReference>
<proteinExistence type="predicted"/>
<evidence type="ECO:0000256" key="2">
    <source>
        <dbReference type="ARBA" id="ARBA00023125"/>
    </source>
</evidence>
<keyword evidence="7" id="KW-1185">Reference proteome</keyword>
<dbReference type="PANTHER" id="PTHR43280:SF32">
    <property type="entry name" value="TRANSCRIPTIONAL REGULATORY PROTEIN"/>
    <property type="match status" value="1"/>
</dbReference>
<dbReference type="GO" id="GO:0043565">
    <property type="term" value="F:sequence-specific DNA binding"/>
    <property type="evidence" value="ECO:0007669"/>
    <property type="project" value="InterPro"/>
</dbReference>
<dbReference type="SUPFAM" id="SSF51182">
    <property type="entry name" value="RmlC-like cupins"/>
    <property type="match status" value="1"/>
</dbReference>
<feature type="domain" description="HTH araC/xylS-type" evidence="5">
    <location>
        <begin position="189"/>
        <end position="287"/>
    </location>
</feature>
<dbReference type="PRINTS" id="PR00032">
    <property type="entry name" value="HTHARAC"/>
</dbReference>